<dbReference type="SUPFAM" id="SSF64182">
    <property type="entry name" value="DHH phosphoesterases"/>
    <property type="match status" value="1"/>
</dbReference>
<keyword evidence="8" id="KW-1185">Reference proteome</keyword>
<keyword evidence="2" id="KW-0479">Metal-binding</keyword>
<dbReference type="Pfam" id="PF01368">
    <property type="entry name" value="DHH"/>
    <property type="match status" value="1"/>
</dbReference>
<dbReference type="GO" id="GO:0003676">
    <property type="term" value="F:nucleic acid binding"/>
    <property type="evidence" value="ECO:0007669"/>
    <property type="project" value="UniProtKB-UniRule"/>
</dbReference>
<keyword evidence="1" id="KW-1003">Cell membrane</keyword>
<evidence type="ECO:0000256" key="4">
    <source>
        <dbReference type="SAM" id="Phobius"/>
    </source>
</evidence>
<feature type="coiled-coil region" evidence="3">
    <location>
        <begin position="625"/>
        <end position="656"/>
    </location>
</feature>
<dbReference type="Gene3D" id="3.90.1640.10">
    <property type="entry name" value="inorganic pyrophosphatase (n-terminal core)"/>
    <property type="match status" value="1"/>
</dbReference>
<protein>
    <recommendedName>
        <fullName evidence="1">Cyclic-di-AMP phosphodiesterase</fullName>
        <ecNumber evidence="1">3.1.4.-</ecNumber>
    </recommendedName>
</protein>
<sequence>MRKKHWMLSPWFIIFTIVMLLMTTISANYNIIVFYVELGITVLSIAAVIALSLRFSAYIRGIVRSTADRINGIDRDYLERYKYPVAVVGMEGDIVWCNARFRKAIGGRSPEGDHINNYISGYDIVDIIDSDGVDVAVDGREFTVYCLNADGSTVCHFIENTYYKSTVREYHASIPCVALITFDNAEDFVSSSEEYYSTVAISVEANLQRWANEYKAMYKKITNNRYMIIFRDADIDHMVNQRFPILRDIRSIGTARHIATISVGLCRGSKTVRESELNARKALEMALGRGGDQVAIIRDNTYEFFGGTAAAAEKVSKVRMRVIANAISRAVADADKVYVMGHRFSDLDCVGAAIGMQCIMDKTFKKYSKVVINRETSMAQQLIEYTDERLESDIYTTPEEALRGITPKSLLIIVDTHLATSLESRELYERAKKIVVIDHHRKAVNYINNALVFCHEPSASSACEMCCEIISYLDDKPLGYIQADALLSGIMLDTKNFVLKTGVRTFEAAAYLRRKGANTLTVKELFSGSIDTYREKVDIVVRSEVHRGCAISTSDKLTDDIRLASAQAADEMLTLKGIVASFVIFGDHKKINISARSYGRINVQLIMEKMGGGGHQTMAATQLYNSSIEEARKQLTEAIDNVLDEAEEDNSDKQNKPKKD</sequence>
<keyword evidence="3" id="KW-0175">Coiled coil</keyword>
<dbReference type="InterPro" id="IPR003156">
    <property type="entry name" value="DHHA1_dom"/>
</dbReference>
<feature type="transmembrane region" description="Helical" evidence="4">
    <location>
        <begin position="12"/>
        <end position="32"/>
    </location>
</feature>
<feature type="binding site" evidence="2">
    <location>
        <position position="342"/>
    </location>
    <ligand>
        <name>Mn(2+)</name>
        <dbReference type="ChEBI" id="CHEBI:29035"/>
        <label>1</label>
    </ligand>
</feature>
<dbReference type="InterPro" id="IPR001667">
    <property type="entry name" value="DDH_dom"/>
</dbReference>
<dbReference type="InterPro" id="IPR051319">
    <property type="entry name" value="Oligoribo/pAp-PDE_c-di-AMP_PDE"/>
</dbReference>
<comment type="function">
    <text evidence="1">Has phosphodiesterase (PDE) activity against cyclic-di-AMP (c-di-AMP).</text>
</comment>
<feature type="binding site" evidence="2">
    <location>
        <position position="415"/>
    </location>
    <ligand>
        <name>Mn(2+)</name>
        <dbReference type="ChEBI" id="CHEBI:29035"/>
        <label>2</label>
    </ligand>
</feature>
<feature type="binding site" evidence="2">
    <location>
        <position position="346"/>
    </location>
    <ligand>
        <name>Mn(2+)</name>
        <dbReference type="ChEBI" id="CHEBI:29035"/>
        <label>1</label>
    </ligand>
</feature>
<dbReference type="GO" id="GO:0005886">
    <property type="term" value="C:plasma membrane"/>
    <property type="evidence" value="ECO:0007669"/>
    <property type="project" value="UniProtKB-SubCell"/>
</dbReference>
<evidence type="ECO:0000313" key="8">
    <source>
        <dbReference type="Proteomes" id="UP000633365"/>
    </source>
</evidence>
<organism evidence="7 8">
    <name type="scientific">Ruminococcus difficilis</name>
    <dbReference type="NCBI Taxonomy" id="2763069"/>
    <lineage>
        <taxon>Bacteria</taxon>
        <taxon>Bacillati</taxon>
        <taxon>Bacillota</taxon>
        <taxon>Clostridia</taxon>
        <taxon>Eubacteriales</taxon>
        <taxon>Oscillospiraceae</taxon>
        <taxon>Ruminococcus</taxon>
    </lineage>
</organism>
<dbReference type="EMBL" id="JAEQMG010000091">
    <property type="protein sequence ID" value="MBK6088851.1"/>
    <property type="molecule type" value="Genomic_DNA"/>
</dbReference>
<name>A0A934WRZ7_9FIRM</name>
<feature type="domain" description="DDH" evidence="5">
    <location>
        <begin position="336"/>
        <end position="490"/>
    </location>
</feature>
<keyword evidence="1 4" id="KW-0472">Membrane</keyword>
<feature type="transmembrane region" description="Helical" evidence="4">
    <location>
        <begin position="38"/>
        <end position="59"/>
    </location>
</feature>
<evidence type="ECO:0000313" key="7">
    <source>
        <dbReference type="EMBL" id="MBK6088851.1"/>
    </source>
</evidence>
<dbReference type="PIRSF" id="PIRSF026583">
    <property type="entry name" value="YybT"/>
    <property type="match status" value="1"/>
</dbReference>
<dbReference type="PANTHER" id="PTHR47618">
    <property type="entry name" value="BIFUNCTIONAL OLIGORIBONUCLEASE AND PAP PHOSPHATASE NRNA"/>
    <property type="match status" value="1"/>
</dbReference>
<dbReference type="GO" id="GO:0016787">
    <property type="term" value="F:hydrolase activity"/>
    <property type="evidence" value="ECO:0007669"/>
    <property type="project" value="UniProtKB-UniRule"/>
</dbReference>
<keyword evidence="4" id="KW-1133">Transmembrane helix</keyword>
<dbReference type="Gene3D" id="3.10.310.30">
    <property type="match status" value="1"/>
</dbReference>
<dbReference type="InterPro" id="IPR014528">
    <property type="entry name" value="GdpP/PdeA"/>
</dbReference>
<feature type="binding site" evidence="2">
    <location>
        <position position="493"/>
    </location>
    <ligand>
        <name>Mn(2+)</name>
        <dbReference type="ChEBI" id="CHEBI:29035"/>
        <label>2</label>
    </ligand>
</feature>
<keyword evidence="2" id="KW-0464">Manganese</keyword>
<comment type="catalytic activity">
    <reaction evidence="1">
        <text>3',3'-c-di-AMP + H2O = 5'-O-phosphonoadenylyl-(3'-&gt;5')-adenosine + H(+)</text>
        <dbReference type="Rhea" id="RHEA:54420"/>
        <dbReference type="ChEBI" id="CHEBI:15377"/>
        <dbReference type="ChEBI" id="CHEBI:15378"/>
        <dbReference type="ChEBI" id="CHEBI:71500"/>
        <dbReference type="ChEBI" id="CHEBI:138171"/>
    </reaction>
</comment>
<comment type="subcellular location">
    <subcellularLocation>
        <location evidence="1">Cell membrane</location>
    </subcellularLocation>
</comment>
<dbReference type="RefSeq" id="WP_186834303.1">
    <property type="nucleotide sequence ID" value="NZ_JAEQMG010000091.1"/>
</dbReference>
<comment type="caution">
    <text evidence="7">The sequence shown here is derived from an EMBL/GenBank/DDBJ whole genome shotgun (WGS) entry which is preliminary data.</text>
</comment>
<dbReference type="Pfam" id="PF02272">
    <property type="entry name" value="DHHA1"/>
    <property type="match status" value="1"/>
</dbReference>
<accession>A0A934WRZ7</accession>
<proteinExistence type="inferred from homology"/>
<evidence type="ECO:0000256" key="3">
    <source>
        <dbReference type="SAM" id="Coils"/>
    </source>
</evidence>
<evidence type="ECO:0000259" key="6">
    <source>
        <dbReference type="Pfam" id="PF02272"/>
    </source>
</evidence>
<dbReference type="Proteomes" id="UP000633365">
    <property type="component" value="Unassembled WGS sequence"/>
</dbReference>
<comment type="cofactor">
    <cofactor evidence="2">
        <name>Mn(2+)</name>
        <dbReference type="ChEBI" id="CHEBI:29035"/>
    </cofactor>
    <text evidence="2">For phosphodiesterase activity, probably binds 2 Mn(2+) per subunit.</text>
</comment>
<dbReference type="InterPro" id="IPR038763">
    <property type="entry name" value="DHH_sf"/>
</dbReference>
<feature type="domain" description="DHHA1" evidence="6">
    <location>
        <begin position="564"/>
        <end position="640"/>
    </location>
</feature>
<keyword evidence="1" id="KW-0378">Hydrolase</keyword>
<evidence type="ECO:0000256" key="2">
    <source>
        <dbReference type="PIRSR" id="PIRSR026583-50"/>
    </source>
</evidence>
<evidence type="ECO:0000259" key="5">
    <source>
        <dbReference type="Pfam" id="PF01368"/>
    </source>
</evidence>
<feature type="binding site" evidence="2">
    <location>
        <position position="348"/>
    </location>
    <ligand>
        <name>Mn(2+)</name>
        <dbReference type="ChEBI" id="CHEBI:29035"/>
        <label>2</label>
    </ligand>
</feature>
<evidence type="ECO:0000256" key="1">
    <source>
        <dbReference type="PIRNR" id="PIRNR026583"/>
    </source>
</evidence>
<dbReference type="GO" id="GO:0046872">
    <property type="term" value="F:metal ion binding"/>
    <property type="evidence" value="ECO:0007669"/>
    <property type="project" value="UniProtKB-KW"/>
</dbReference>
<comment type="similarity">
    <text evidence="1">Belongs to the GdpP/PdeA phosphodiesterase family.</text>
</comment>
<dbReference type="AlphaFoldDB" id="A0A934WRZ7"/>
<gene>
    <name evidence="7" type="ORF">JKK62_09355</name>
</gene>
<dbReference type="EC" id="3.1.4.-" evidence="1"/>
<reference evidence="7" key="1">
    <citation type="submission" date="2021-01" db="EMBL/GenBank/DDBJ databases">
        <title>Genome public.</title>
        <authorList>
            <person name="Liu C."/>
            <person name="Sun Q."/>
        </authorList>
    </citation>
    <scope>NUCLEOTIDE SEQUENCE</scope>
    <source>
        <strain evidence="7">M6</strain>
    </source>
</reference>
<keyword evidence="4" id="KW-0812">Transmembrane</keyword>
<feature type="binding site" evidence="2">
    <location>
        <position position="415"/>
    </location>
    <ligand>
        <name>Mn(2+)</name>
        <dbReference type="ChEBI" id="CHEBI:29035"/>
        <label>1</label>
    </ligand>
</feature>
<dbReference type="PANTHER" id="PTHR47618:SF2">
    <property type="entry name" value="CYCLIC-DI-AMP PHOSPHODIESTERASE GDPP"/>
    <property type="match status" value="1"/>
</dbReference>
<dbReference type="Pfam" id="PF24898">
    <property type="entry name" value="GGDEF_GdpP"/>
    <property type="match status" value="1"/>
</dbReference>
<feature type="binding site" evidence="2">
    <location>
        <position position="439"/>
    </location>
    <ligand>
        <name>Mn(2+)</name>
        <dbReference type="ChEBI" id="CHEBI:29035"/>
        <label>2</label>
    </ligand>
</feature>